<dbReference type="Gene3D" id="3.40.50.1820">
    <property type="entry name" value="alpha/beta hydrolase"/>
    <property type="match status" value="1"/>
</dbReference>
<dbReference type="SUPFAM" id="SSF53474">
    <property type="entry name" value="alpha/beta-Hydrolases"/>
    <property type="match status" value="1"/>
</dbReference>
<keyword evidence="1 3" id="KW-0378">Hydrolase</keyword>
<evidence type="ECO:0000256" key="1">
    <source>
        <dbReference type="ARBA" id="ARBA00022801"/>
    </source>
</evidence>
<dbReference type="PRINTS" id="PR00412">
    <property type="entry name" value="EPOXHYDRLASE"/>
</dbReference>
<dbReference type="InterPro" id="IPR029058">
    <property type="entry name" value="AB_hydrolase_fold"/>
</dbReference>
<comment type="caution">
    <text evidence="3">The sequence shown here is derived from an EMBL/GenBank/DDBJ whole genome shotgun (WGS) entry which is preliminary data.</text>
</comment>
<dbReference type="PANTHER" id="PTHR43329">
    <property type="entry name" value="EPOXIDE HYDROLASE"/>
    <property type="match status" value="1"/>
</dbReference>
<proteinExistence type="predicted"/>
<dbReference type="Pfam" id="PF00561">
    <property type="entry name" value="Abhydrolase_1"/>
    <property type="match status" value="1"/>
</dbReference>
<dbReference type="Proteomes" id="UP000301751">
    <property type="component" value="Unassembled WGS sequence"/>
</dbReference>
<dbReference type="AlphaFoldDB" id="A0A480ARH4"/>
<dbReference type="InterPro" id="IPR000639">
    <property type="entry name" value="Epox_hydrolase-like"/>
</dbReference>
<feature type="domain" description="AB hydrolase-1" evidence="2">
    <location>
        <begin position="31"/>
        <end position="271"/>
    </location>
</feature>
<dbReference type="InterPro" id="IPR000073">
    <property type="entry name" value="AB_hydrolase_1"/>
</dbReference>
<organism evidence="3 4">
    <name type="scientific">Pseudaquabacterium pictum</name>
    <dbReference type="NCBI Taxonomy" id="2315236"/>
    <lineage>
        <taxon>Bacteria</taxon>
        <taxon>Pseudomonadati</taxon>
        <taxon>Pseudomonadota</taxon>
        <taxon>Betaproteobacteria</taxon>
        <taxon>Burkholderiales</taxon>
        <taxon>Sphaerotilaceae</taxon>
        <taxon>Pseudaquabacterium</taxon>
    </lineage>
</organism>
<gene>
    <name evidence="3" type="ORF">AQPW35_31020</name>
</gene>
<accession>A0A480ARH4</accession>
<sequence>MTRMTAMPPLQHIRAGVLDIAHVDAGPRDGPPVVLMHGFPYDIHAYAEVLPRLVAAGCRVVVPCLRGFGPTRFLHADTPRSGEQAALGADLLALLDALAIPRAVLAGYDWGGRGACVVAALWPERCRGLLSFNSYNIQAIAKAMVPDTPENERSLWYQYYFHSERGRAGLAQDRRALCRLLWRTWSPTWAFDDAAFDRSAAAFDNPDFVDVVIHSYRHRFGLVPGDPALAGIEARLALQPAITVPTLTFDGADDGVRPPAPASQHAHRFSGPRVHAVVPGVGHNMPQEVPALFADAVLRLVRGEVV</sequence>
<evidence type="ECO:0000259" key="2">
    <source>
        <dbReference type="Pfam" id="PF00561"/>
    </source>
</evidence>
<dbReference type="EMBL" id="BJCL01000007">
    <property type="protein sequence ID" value="GCL64021.1"/>
    <property type="molecule type" value="Genomic_DNA"/>
</dbReference>
<keyword evidence="4" id="KW-1185">Reference proteome</keyword>
<name>A0A480ARH4_9BURK</name>
<reference evidence="4" key="1">
    <citation type="submission" date="2019-03" db="EMBL/GenBank/DDBJ databases">
        <title>Aquabacterium pictum sp.nov., the first bacteriochlorophyll a-containing freshwater bacterium in the genus Aquabacterium of the class Betaproteobacteria.</title>
        <authorList>
            <person name="Hirose S."/>
            <person name="Tank M."/>
            <person name="Hara E."/>
            <person name="Tamaki H."/>
            <person name="Takaichi S."/>
            <person name="Haruta S."/>
            <person name="Hanada S."/>
        </authorList>
    </citation>
    <scope>NUCLEOTIDE SEQUENCE [LARGE SCALE GENOMIC DNA]</scope>
    <source>
        <strain evidence="4">W35</strain>
    </source>
</reference>
<evidence type="ECO:0000313" key="4">
    <source>
        <dbReference type="Proteomes" id="UP000301751"/>
    </source>
</evidence>
<protein>
    <submittedName>
        <fullName evidence="3">Alpha/beta hydrolase</fullName>
    </submittedName>
</protein>
<evidence type="ECO:0000313" key="3">
    <source>
        <dbReference type="EMBL" id="GCL64021.1"/>
    </source>
</evidence>
<dbReference type="GO" id="GO:0016787">
    <property type="term" value="F:hydrolase activity"/>
    <property type="evidence" value="ECO:0007669"/>
    <property type="project" value="UniProtKB-KW"/>
</dbReference>